<evidence type="ECO:0000256" key="1">
    <source>
        <dbReference type="SAM" id="MobiDB-lite"/>
    </source>
</evidence>
<evidence type="ECO:0000313" key="3">
    <source>
        <dbReference type="Proteomes" id="UP000823388"/>
    </source>
</evidence>
<protein>
    <submittedName>
        <fullName evidence="2">Uncharacterized protein</fullName>
    </submittedName>
</protein>
<reference evidence="2" key="1">
    <citation type="submission" date="2020-05" db="EMBL/GenBank/DDBJ databases">
        <title>WGS assembly of Panicum virgatum.</title>
        <authorList>
            <person name="Lovell J.T."/>
            <person name="Jenkins J."/>
            <person name="Shu S."/>
            <person name="Juenger T.E."/>
            <person name="Schmutz J."/>
        </authorList>
    </citation>
    <scope>NUCLEOTIDE SEQUENCE</scope>
    <source>
        <strain evidence="2">AP13</strain>
    </source>
</reference>
<sequence length="79" mass="9242">MYPKVEVLHMIADGQLQTPPNLRMGLSRIEAIQYRGKLARRDRRWVMRRTINIGGSPDLRSHEDGVALRAQSREDRWSK</sequence>
<comment type="caution">
    <text evidence="2">The sequence shown here is derived from an EMBL/GenBank/DDBJ whole genome shotgun (WGS) entry which is preliminary data.</text>
</comment>
<dbReference type="AlphaFoldDB" id="A0A8T0RWM2"/>
<organism evidence="2 3">
    <name type="scientific">Panicum virgatum</name>
    <name type="common">Blackwell switchgrass</name>
    <dbReference type="NCBI Taxonomy" id="38727"/>
    <lineage>
        <taxon>Eukaryota</taxon>
        <taxon>Viridiplantae</taxon>
        <taxon>Streptophyta</taxon>
        <taxon>Embryophyta</taxon>
        <taxon>Tracheophyta</taxon>
        <taxon>Spermatophyta</taxon>
        <taxon>Magnoliopsida</taxon>
        <taxon>Liliopsida</taxon>
        <taxon>Poales</taxon>
        <taxon>Poaceae</taxon>
        <taxon>PACMAD clade</taxon>
        <taxon>Panicoideae</taxon>
        <taxon>Panicodae</taxon>
        <taxon>Paniceae</taxon>
        <taxon>Panicinae</taxon>
        <taxon>Panicum</taxon>
        <taxon>Panicum sect. Hiantes</taxon>
    </lineage>
</organism>
<proteinExistence type="predicted"/>
<name>A0A8T0RWM2_PANVG</name>
<evidence type="ECO:0000313" key="2">
    <source>
        <dbReference type="EMBL" id="KAG2589914.1"/>
    </source>
</evidence>
<feature type="region of interest" description="Disordered" evidence="1">
    <location>
        <begin position="58"/>
        <end position="79"/>
    </location>
</feature>
<accession>A0A8T0RWM2</accession>
<feature type="compositionally biased region" description="Basic and acidic residues" evidence="1">
    <location>
        <begin position="59"/>
        <end position="79"/>
    </location>
</feature>
<gene>
    <name evidence="2" type="ORF">PVAP13_5NG333100</name>
</gene>
<dbReference type="EMBL" id="CM029046">
    <property type="protein sequence ID" value="KAG2589914.1"/>
    <property type="molecule type" value="Genomic_DNA"/>
</dbReference>
<keyword evidence="3" id="KW-1185">Reference proteome</keyword>
<dbReference type="Proteomes" id="UP000823388">
    <property type="component" value="Chromosome 5N"/>
</dbReference>